<sequence length="62" mass="7433">MSDWDAYEEKTMKGGLAFTAEKIRYLLSDNFECIELRMMNEMDEDSDLFGVPFLWTSLWRKK</sequence>
<proteinExistence type="predicted"/>
<dbReference type="EMBL" id="BOVJ01000039">
    <property type="protein sequence ID" value="GIQ62596.1"/>
    <property type="molecule type" value="Genomic_DNA"/>
</dbReference>
<evidence type="ECO:0000313" key="1">
    <source>
        <dbReference type="EMBL" id="GIQ62596.1"/>
    </source>
</evidence>
<gene>
    <name evidence="1" type="ORF">PACILC2_11640</name>
</gene>
<reference evidence="1 2" key="1">
    <citation type="submission" date="2021-04" db="EMBL/GenBank/DDBJ databases">
        <title>Draft genome sequence of Paenibacillus cisolokensis, LC2-13A.</title>
        <authorList>
            <person name="Uke A."/>
            <person name="Chhe C."/>
            <person name="Baramee S."/>
            <person name="Kosugi A."/>
        </authorList>
    </citation>
    <scope>NUCLEOTIDE SEQUENCE [LARGE SCALE GENOMIC DNA]</scope>
    <source>
        <strain evidence="1 2">LC2-13A</strain>
    </source>
</reference>
<organism evidence="1 2">
    <name type="scientific">Paenibacillus cisolokensis</name>
    <dbReference type="NCBI Taxonomy" id="1658519"/>
    <lineage>
        <taxon>Bacteria</taxon>
        <taxon>Bacillati</taxon>
        <taxon>Bacillota</taxon>
        <taxon>Bacilli</taxon>
        <taxon>Bacillales</taxon>
        <taxon>Paenibacillaceae</taxon>
        <taxon>Paenibacillus</taxon>
    </lineage>
</organism>
<accession>A0ABQ4N3R0</accession>
<name>A0ABQ4N3R0_9BACL</name>
<comment type="caution">
    <text evidence="1">The sequence shown here is derived from an EMBL/GenBank/DDBJ whole genome shotgun (WGS) entry which is preliminary data.</text>
</comment>
<keyword evidence="2" id="KW-1185">Reference proteome</keyword>
<protein>
    <recommendedName>
        <fullName evidence="3">SAM-dependent methyltransferase</fullName>
    </recommendedName>
</protein>
<evidence type="ECO:0008006" key="3">
    <source>
        <dbReference type="Google" id="ProtNLM"/>
    </source>
</evidence>
<evidence type="ECO:0000313" key="2">
    <source>
        <dbReference type="Proteomes" id="UP000680304"/>
    </source>
</evidence>
<dbReference type="Proteomes" id="UP000680304">
    <property type="component" value="Unassembled WGS sequence"/>
</dbReference>